<dbReference type="Pfam" id="PF20190">
    <property type="entry name" value="DUF6553"/>
    <property type="match status" value="1"/>
</dbReference>
<keyword evidence="2" id="KW-1185">Reference proteome</keyword>
<name>A0A7X2NRP5_9FIRM</name>
<protein>
    <submittedName>
        <fullName evidence="1">Uncharacterized protein</fullName>
    </submittedName>
</protein>
<proteinExistence type="predicted"/>
<reference evidence="1 2" key="1">
    <citation type="submission" date="2019-08" db="EMBL/GenBank/DDBJ databases">
        <title>In-depth cultivation of the pig gut microbiome towards novel bacterial diversity and tailored functional studies.</title>
        <authorList>
            <person name="Wylensek D."/>
            <person name="Hitch T.C.A."/>
            <person name="Clavel T."/>
        </authorList>
    </citation>
    <scope>NUCLEOTIDE SEQUENCE [LARGE SCALE GENOMIC DNA]</scope>
    <source>
        <strain evidence="1 2">Oil+RF-744-GAM-WT-6</strain>
    </source>
</reference>
<evidence type="ECO:0000313" key="2">
    <source>
        <dbReference type="Proteomes" id="UP000461880"/>
    </source>
</evidence>
<gene>
    <name evidence="1" type="ORF">FYJ51_05120</name>
</gene>
<dbReference type="AlphaFoldDB" id="A0A7X2NRP5"/>
<sequence length="199" mass="22965">MFRTPDKDLLEEWPAHYFETDDIHAREEALNQRIRAISDPEDVRRLEVLHLRFGTGKRQRPDGFMRAWLMLKVIAVNSGNSPFSRKKHQEVYALLESFGIREGETPDEVLIAEWRDFSARMIRSCAGDRAYRTTGFGLVPVSEEHTARHIAEDIQKTMKDLPASCGMGELADPLYQVLNETYAELMEHGDQYLNQAGRR</sequence>
<accession>A0A7X2NRP5</accession>
<dbReference type="Proteomes" id="UP000461880">
    <property type="component" value="Unassembled WGS sequence"/>
</dbReference>
<organism evidence="1 2">
    <name type="scientific">Stecheria intestinalis</name>
    <dbReference type="NCBI Taxonomy" id="2606630"/>
    <lineage>
        <taxon>Bacteria</taxon>
        <taxon>Bacillati</taxon>
        <taxon>Bacillota</taxon>
        <taxon>Erysipelotrichia</taxon>
        <taxon>Erysipelotrichales</taxon>
        <taxon>Erysipelotrichaceae</taxon>
        <taxon>Stecheria</taxon>
    </lineage>
</organism>
<evidence type="ECO:0000313" key="1">
    <source>
        <dbReference type="EMBL" id="MSS58284.1"/>
    </source>
</evidence>
<dbReference type="RefSeq" id="WP_154503997.1">
    <property type="nucleotide sequence ID" value="NZ_JAQXPC010000045.1"/>
</dbReference>
<dbReference type="EMBL" id="VUMN01000009">
    <property type="protein sequence ID" value="MSS58284.1"/>
    <property type="molecule type" value="Genomic_DNA"/>
</dbReference>
<comment type="caution">
    <text evidence="1">The sequence shown here is derived from an EMBL/GenBank/DDBJ whole genome shotgun (WGS) entry which is preliminary data.</text>
</comment>
<dbReference type="InterPro" id="IPR046683">
    <property type="entry name" value="DUF6553"/>
</dbReference>